<name>A0ACC2REI4_9FUNG</name>
<evidence type="ECO:0000313" key="2">
    <source>
        <dbReference type="Proteomes" id="UP001165960"/>
    </source>
</evidence>
<protein>
    <submittedName>
        <fullName evidence="1">26S proteasome complex subunit SEM1</fullName>
    </submittedName>
</protein>
<reference evidence="1" key="1">
    <citation type="submission" date="2022-04" db="EMBL/GenBank/DDBJ databases">
        <title>Genome of the entomopathogenic fungus Entomophthora muscae.</title>
        <authorList>
            <person name="Elya C."/>
            <person name="Lovett B.R."/>
            <person name="Lee E."/>
            <person name="Macias A.M."/>
            <person name="Hajek A.E."/>
            <person name="De Bivort B.L."/>
            <person name="Kasson M.T."/>
            <person name="De Fine Licht H.H."/>
            <person name="Stajich J.E."/>
        </authorList>
    </citation>
    <scope>NUCLEOTIDE SEQUENCE</scope>
    <source>
        <strain evidence="1">Berkeley</strain>
    </source>
</reference>
<dbReference type="Proteomes" id="UP001165960">
    <property type="component" value="Unassembled WGS sequence"/>
</dbReference>
<evidence type="ECO:0000313" key="1">
    <source>
        <dbReference type="EMBL" id="KAJ9048461.1"/>
    </source>
</evidence>
<comment type="caution">
    <text evidence="1">The sequence shown here is derived from an EMBL/GenBank/DDBJ whole genome shotgun (WGS) entry which is preliminary data.</text>
</comment>
<sequence length="89" mass="10467">MSRNSRSYTNNGSGYIREAPESIGPSLASQLEALDDDDEFEQFDREDWKMIPAIPEDELWENNWDAEVQDDQFLKHLRAELLKDRMDEC</sequence>
<gene>
    <name evidence="1" type="primary">SHFM1_2</name>
    <name evidence="1" type="ORF">DSO57_1034877</name>
</gene>
<keyword evidence="2" id="KW-1185">Reference proteome</keyword>
<keyword evidence="1" id="KW-0647">Proteasome</keyword>
<dbReference type="EMBL" id="QTSX02007397">
    <property type="protein sequence ID" value="KAJ9048461.1"/>
    <property type="molecule type" value="Genomic_DNA"/>
</dbReference>
<organism evidence="1 2">
    <name type="scientific">Entomophthora muscae</name>
    <dbReference type="NCBI Taxonomy" id="34485"/>
    <lineage>
        <taxon>Eukaryota</taxon>
        <taxon>Fungi</taxon>
        <taxon>Fungi incertae sedis</taxon>
        <taxon>Zoopagomycota</taxon>
        <taxon>Entomophthoromycotina</taxon>
        <taxon>Entomophthoromycetes</taxon>
        <taxon>Entomophthorales</taxon>
        <taxon>Entomophthoraceae</taxon>
        <taxon>Entomophthora</taxon>
    </lineage>
</organism>
<accession>A0ACC2REI4</accession>
<proteinExistence type="predicted"/>